<gene>
    <name evidence="2" type="ORF">LEP1GSC133_0266</name>
</gene>
<evidence type="ECO:0000313" key="2">
    <source>
        <dbReference type="EMBL" id="EMO62971.1"/>
    </source>
</evidence>
<evidence type="ECO:0000256" key="1">
    <source>
        <dbReference type="SAM" id="Phobius"/>
    </source>
</evidence>
<sequence length="53" mass="6210">MFQSATQHFNLFVYYSFFIPIMLRCRISTSIAFAVVDRCFVVKKKVRTAGSHF</sequence>
<protein>
    <submittedName>
        <fullName evidence="2">Uncharacterized protein</fullName>
    </submittedName>
</protein>
<accession>M6W6A3</accession>
<dbReference type="AlphaFoldDB" id="M6W6A3"/>
<proteinExistence type="predicted"/>
<comment type="caution">
    <text evidence="2">The sequence shown here is derived from an EMBL/GenBank/DDBJ whole genome shotgun (WGS) entry which is preliminary data.</text>
</comment>
<organism evidence="2 3">
    <name type="scientific">Leptospira borgpetersenii serovar Pomona str. 200901868</name>
    <dbReference type="NCBI Taxonomy" id="1192866"/>
    <lineage>
        <taxon>Bacteria</taxon>
        <taxon>Pseudomonadati</taxon>
        <taxon>Spirochaetota</taxon>
        <taxon>Spirochaetia</taxon>
        <taxon>Leptospirales</taxon>
        <taxon>Leptospiraceae</taxon>
        <taxon>Leptospira</taxon>
    </lineage>
</organism>
<feature type="transmembrane region" description="Helical" evidence="1">
    <location>
        <begin position="12"/>
        <end position="36"/>
    </location>
</feature>
<name>M6W6A3_LEPBO</name>
<reference evidence="2 3" key="1">
    <citation type="submission" date="2013-01" db="EMBL/GenBank/DDBJ databases">
        <authorList>
            <person name="Harkins D.M."/>
            <person name="Durkin A.S."/>
            <person name="Brinkac L.M."/>
            <person name="Haft D.H."/>
            <person name="Selengut J.D."/>
            <person name="Sanka R."/>
            <person name="DePew J."/>
            <person name="Purushe J."/>
            <person name="Picardeau M."/>
            <person name="Werts C."/>
            <person name="Goarant C."/>
            <person name="Vinetz J.M."/>
            <person name="Sutton G.G."/>
            <person name="Nierman W.C."/>
            <person name="Fouts D.E."/>
        </authorList>
    </citation>
    <scope>NUCLEOTIDE SEQUENCE [LARGE SCALE GENOMIC DNA]</scope>
    <source>
        <strain evidence="2 3">200901868</strain>
    </source>
</reference>
<keyword evidence="1" id="KW-0812">Transmembrane</keyword>
<dbReference type="Proteomes" id="UP000012159">
    <property type="component" value="Unassembled WGS sequence"/>
</dbReference>
<keyword evidence="1" id="KW-1133">Transmembrane helix</keyword>
<dbReference type="EMBL" id="AKWF02000066">
    <property type="protein sequence ID" value="EMO62971.1"/>
    <property type="molecule type" value="Genomic_DNA"/>
</dbReference>
<keyword evidence="1" id="KW-0472">Membrane</keyword>
<evidence type="ECO:0000313" key="3">
    <source>
        <dbReference type="Proteomes" id="UP000012159"/>
    </source>
</evidence>